<sequence>MLPDSRPLRYGMGAPESSLRMPRWGGAEHGTQAQGLVAESLASPKRGHSSGSWRSSVILFALAHVSEAEIHLCARFSHEPFALPLPALRAGTQR</sequence>
<keyword evidence="3" id="KW-1185">Reference proteome</keyword>
<protein>
    <submittedName>
        <fullName evidence="2">Uncharacterized protein</fullName>
    </submittedName>
</protein>
<proteinExistence type="predicted"/>
<evidence type="ECO:0000256" key="1">
    <source>
        <dbReference type="SAM" id="MobiDB-lite"/>
    </source>
</evidence>
<name>A0A8B9QBC4_APTOW</name>
<evidence type="ECO:0000313" key="2">
    <source>
        <dbReference type="Ensembl" id="ENSAOWP00000024141.1"/>
    </source>
</evidence>
<organism evidence="2 3">
    <name type="scientific">Apteryx owenii</name>
    <name type="common">Little spotted kiwi</name>
    <dbReference type="NCBI Taxonomy" id="8824"/>
    <lineage>
        <taxon>Eukaryota</taxon>
        <taxon>Metazoa</taxon>
        <taxon>Chordata</taxon>
        <taxon>Craniata</taxon>
        <taxon>Vertebrata</taxon>
        <taxon>Euteleostomi</taxon>
        <taxon>Archelosauria</taxon>
        <taxon>Archosauria</taxon>
        <taxon>Dinosauria</taxon>
        <taxon>Saurischia</taxon>
        <taxon>Theropoda</taxon>
        <taxon>Coelurosauria</taxon>
        <taxon>Aves</taxon>
        <taxon>Palaeognathae</taxon>
        <taxon>Apterygiformes</taxon>
        <taxon>Apterygidae</taxon>
        <taxon>Apteryx</taxon>
    </lineage>
</organism>
<accession>A0A8B9QBC4</accession>
<feature type="region of interest" description="Disordered" evidence="1">
    <location>
        <begin position="1"/>
        <end position="51"/>
    </location>
</feature>
<dbReference type="AlphaFoldDB" id="A0A8B9QBC4"/>
<reference evidence="2" key="2">
    <citation type="submission" date="2025-09" db="UniProtKB">
        <authorList>
            <consortium name="Ensembl"/>
        </authorList>
    </citation>
    <scope>IDENTIFICATION</scope>
</reference>
<reference evidence="2" key="1">
    <citation type="submission" date="2025-08" db="UniProtKB">
        <authorList>
            <consortium name="Ensembl"/>
        </authorList>
    </citation>
    <scope>IDENTIFICATION</scope>
</reference>
<dbReference type="Proteomes" id="UP000694424">
    <property type="component" value="Unplaced"/>
</dbReference>
<dbReference type="Ensembl" id="ENSAOWT00000027336.1">
    <property type="protein sequence ID" value="ENSAOWP00000024141.1"/>
    <property type="gene ID" value="ENSAOWG00000016307.1"/>
</dbReference>
<evidence type="ECO:0000313" key="3">
    <source>
        <dbReference type="Proteomes" id="UP000694424"/>
    </source>
</evidence>